<dbReference type="AlphaFoldDB" id="A0A2J6RS44"/>
<dbReference type="PANTHER" id="PTHR35605:SF1">
    <property type="entry name" value="ECP2 EFFECTOR PROTEIN DOMAIN-CONTAINING PROTEIN-RELATED"/>
    <property type="match status" value="1"/>
</dbReference>
<evidence type="ECO:0000313" key="2">
    <source>
        <dbReference type="EMBL" id="PMD41337.1"/>
    </source>
</evidence>
<name>A0A2J6RS44_HYAVF</name>
<organism evidence="2 3">
    <name type="scientific">Hyaloscypha variabilis (strain UAMH 11265 / GT02V1 / F)</name>
    <name type="common">Meliniomyces variabilis</name>
    <dbReference type="NCBI Taxonomy" id="1149755"/>
    <lineage>
        <taxon>Eukaryota</taxon>
        <taxon>Fungi</taxon>
        <taxon>Dikarya</taxon>
        <taxon>Ascomycota</taxon>
        <taxon>Pezizomycotina</taxon>
        <taxon>Leotiomycetes</taxon>
        <taxon>Helotiales</taxon>
        <taxon>Hyaloscyphaceae</taxon>
        <taxon>Hyaloscypha</taxon>
        <taxon>Hyaloscypha variabilis</taxon>
    </lineage>
</organism>
<dbReference type="Proteomes" id="UP000235786">
    <property type="component" value="Unassembled WGS sequence"/>
</dbReference>
<evidence type="ECO:0000313" key="3">
    <source>
        <dbReference type="Proteomes" id="UP000235786"/>
    </source>
</evidence>
<keyword evidence="1" id="KW-0732">Signal</keyword>
<dbReference type="STRING" id="1149755.A0A2J6RS44"/>
<proteinExistence type="predicted"/>
<feature type="signal peptide" evidence="1">
    <location>
        <begin position="1"/>
        <end position="21"/>
    </location>
</feature>
<keyword evidence="3" id="KW-1185">Reference proteome</keyword>
<dbReference type="OrthoDB" id="3466524at2759"/>
<feature type="chain" id="PRO_5014473724" evidence="1">
    <location>
        <begin position="22"/>
        <end position="204"/>
    </location>
</feature>
<dbReference type="EMBL" id="KZ613944">
    <property type="protein sequence ID" value="PMD41337.1"/>
    <property type="molecule type" value="Genomic_DNA"/>
</dbReference>
<evidence type="ECO:0000256" key="1">
    <source>
        <dbReference type="SAM" id="SignalP"/>
    </source>
</evidence>
<accession>A0A2J6RS44</accession>
<gene>
    <name evidence="2" type="ORF">L207DRAFT_581777</name>
</gene>
<sequence>MHRLALALFVAFLLPFTLVLSAPSQSTSSLLALGPTDENTVPATFIGSYGDHEYALNGTVEQVLAQLKELHPEVELKKREVTSRAVLNKEMPPLCIPIRGWNWATAYMPDIQAGVVYLDNLNTRINIGPTSCSRISCSWNGAIYLCNDNPYSIQPASPYLASYAQDLINICTTGSDDHYPDYKRTGGQEFDTDGYNIIVREDSC</sequence>
<dbReference type="PANTHER" id="PTHR35605">
    <property type="entry name" value="ECP2 EFFECTOR PROTEIN DOMAIN-CONTAINING PROTEIN-RELATED"/>
    <property type="match status" value="1"/>
</dbReference>
<reference evidence="2 3" key="1">
    <citation type="submission" date="2016-04" db="EMBL/GenBank/DDBJ databases">
        <title>A degradative enzymes factory behind the ericoid mycorrhizal symbiosis.</title>
        <authorList>
            <consortium name="DOE Joint Genome Institute"/>
            <person name="Martino E."/>
            <person name="Morin E."/>
            <person name="Grelet G."/>
            <person name="Kuo A."/>
            <person name="Kohler A."/>
            <person name="Daghino S."/>
            <person name="Barry K."/>
            <person name="Choi C."/>
            <person name="Cichocki N."/>
            <person name="Clum A."/>
            <person name="Copeland A."/>
            <person name="Hainaut M."/>
            <person name="Haridas S."/>
            <person name="Labutti K."/>
            <person name="Lindquist E."/>
            <person name="Lipzen A."/>
            <person name="Khouja H.-R."/>
            <person name="Murat C."/>
            <person name="Ohm R."/>
            <person name="Olson A."/>
            <person name="Spatafora J."/>
            <person name="Veneault-Fourrey C."/>
            <person name="Henrissat B."/>
            <person name="Grigoriev I."/>
            <person name="Martin F."/>
            <person name="Perotto S."/>
        </authorList>
    </citation>
    <scope>NUCLEOTIDE SEQUENCE [LARGE SCALE GENOMIC DNA]</scope>
    <source>
        <strain evidence="2 3">F</strain>
    </source>
</reference>
<protein>
    <submittedName>
        <fullName evidence="2">Uncharacterized protein</fullName>
    </submittedName>
</protein>